<reference evidence="2 3" key="1">
    <citation type="journal article" date="2013" name="ISME J.">
        <title>Comparative genomics of pathogenic lineages of Vibrio nigripulchritudo identifies virulence-associated traits.</title>
        <authorList>
            <person name="Goudenege D."/>
            <person name="Labreuche Y."/>
            <person name="Krin E."/>
            <person name="Ansquer D."/>
            <person name="Mangenot S."/>
            <person name="Calteau A."/>
            <person name="Medigue C."/>
            <person name="Mazel D."/>
            <person name="Polz M.F."/>
            <person name="Le Roux F."/>
        </authorList>
    </citation>
    <scope>NUCLEOTIDE SEQUENCE [LARGE SCALE GENOMIC DNA]</scope>
    <source>
        <strain evidence="2 3">SOn1</strain>
    </source>
</reference>
<feature type="transmembrane region" description="Helical" evidence="1">
    <location>
        <begin position="15"/>
        <end position="34"/>
    </location>
</feature>
<evidence type="ECO:0000256" key="1">
    <source>
        <dbReference type="SAM" id="Phobius"/>
    </source>
</evidence>
<keyword evidence="1" id="KW-0812">Transmembrane</keyword>
<protein>
    <submittedName>
        <fullName evidence="2">Uncharacterized protein</fullName>
    </submittedName>
</protein>
<comment type="caution">
    <text evidence="2">The sequence shown here is derived from an EMBL/GenBank/DDBJ whole genome shotgun (WGS) entry which is preliminary data.</text>
</comment>
<keyword evidence="1" id="KW-0472">Membrane</keyword>
<sequence>MRTTQLRCNGKQGGIYLVQFALAALLFSFIALSWQSQRYEDIKNTSYDMQAKRLGEIANAVVRYISSAGNPATGLLAPHEQFNTAGQPFNNGTVHLGLGWLKAASCAGGGAAPSTFLPCDYVERPIVGDDQVYRFSISNDGTDLVVNFEYLDRANPARGVIVQGVVEPIIAAELSTRAEGIVSFSSIGATNTFFNVDPNSAIISIQVGLNVANTPYQRTDGRSPITGDEHFANGAGIIFDTAGDIEGVNIVSAERFASYDRATNSVSSTRFLEPDGVSRIESLNAAGEITTPTVRSTNAYLERIRTDYFEQLDSNIQNIIRGELRVGTASSHTTLSDGHIFTTGNIYDANDPNYLVDLDGTSRFEDIALGKLNEALLSERLPNFVQKGVLVATRNTTIPQPTCGSTGSARMILVPIKWTTYFLDQGNITINNNINEFYADESGSNWIARMKTYSPSTRGYIDDVNAIGLANIFCYYP</sequence>
<dbReference type="EMBL" id="CAOF01000101">
    <property type="protein sequence ID" value="CCO46820.1"/>
    <property type="molecule type" value="Genomic_DNA"/>
</dbReference>
<dbReference type="AlphaFoldDB" id="A0AAV2VQS5"/>
<evidence type="ECO:0000313" key="3">
    <source>
        <dbReference type="Proteomes" id="UP000018211"/>
    </source>
</evidence>
<accession>A0AAV2VQS5</accession>
<organism evidence="2 3">
    <name type="scientific">Vibrio nigripulchritudo SOn1</name>
    <dbReference type="NCBI Taxonomy" id="1238450"/>
    <lineage>
        <taxon>Bacteria</taxon>
        <taxon>Pseudomonadati</taxon>
        <taxon>Pseudomonadota</taxon>
        <taxon>Gammaproteobacteria</taxon>
        <taxon>Vibrionales</taxon>
        <taxon>Vibrionaceae</taxon>
        <taxon>Vibrio</taxon>
    </lineage>
</organism>
<proteinExistence type="predicted"/>
<gene>
    <name evidence="2" type="ORF">VIBNISOn1_190039</name>
</gene>
<evidence type="ECO:0000313" key="2">
    <source>
        <dbReference type="EMBL" id="CCO46820.1"/>
    </source>
</evidence>
<dbReference type="RefSeq" id="WP_022611861.1">
    <property type="nucleotide sequence ID" value="NZ_LK391965.1"/>
</dbReference>
<dbReference type="Proteomes" id="UP000018211">
    <property type="component" value="Unassembled WGS sequence"/>
</dbReference>
<name>A0AAV2VQS5_9VIBR</name>
<keyword evidence="1" id="KW-1133">Transmembrane helix</keyword>